<comment type="caution">
    <text evidence="2">The sequence shown here is derived from an EMBL/GenBank/DDBJ whole genome shotgun (WGS) entry which is preliminary data.</text>
</comment>
<name>A0ABT9V481_9BACL</name>
<keyword evidence="1" id="KW-0812">Transmembrane</keyword>
<keyword evidence="3" id="KW-1185">Reference proteome</keyword>
<evidence type="ECO:0000313" key="3">
    <source>
        <dbReference type="Proteomes" id="UP001231362"/>
    </source>
</evidence>
<feature type="transmembrane region" description="Helical" evidence="1">
    <location>
        <begin position="55"/>
        <end position="74"/>
    </location>
</feature>
<organism evidence="2 3">
    <name type="scientific">Anoxybacillus andreesenii</name>
    <dbReference type="NCBI Taxonomy" id="1325932"/>
    <lineage>
        <taxon>Bacteria</taxon>
        <taxon>Bacillati</taxon>
        <taxon>Bacillota</taxon>
        <taxon>Bacilli</taxon>
        <taxon>Bacillales</taxon>
        <taxon>Anoxybacillaceae</taxon>
        <taxon>Anoxybacillus</taxon>
    </lineage>
</organism>
<keyword evidence="1" id="KW-0472">Membrane</keyword>
<reference evidence="2 3" key="1">
    <citation type="submission" date="2023-07" db="EMBL/GenBank/DDBJ databases">
        <title>Genomic Encyclopedia of Type Strains, Phase IV (KMG-IV): sequencing the most valuable type-strain genomes for metagenomic binning, comparative biology and taxonomic classification.</title>
        <authorList>
            <person name="Goeker M."/>
        </authorList>
    </citation>
    <scope>NUCLEOTIDE SEQUENCE [LARGE SCALE GENOMIC DNA]</scope>
    <source>
        <strain evidence="2 3">DSM 23948</strain>
    </source>
</reference>
<protein>
    <submittedName>
        <fullName evidence="2">Uncharacterized protein Veg</fullName>
    </submittedName>
</protein>
<evidence type="ECO:0000313" key="2">
    <source>
        <dbReference type="EMBL" id="MDQ0155756.1"/>
    </source>
</evidence>
<keyword evidence="1" id="KW-1133">Transmembrane helix</keyword>
<gene>
    <name evidence="2" type="ORF">J2S07_002061</name>
</gene>
<dbReference type="Proteomes" id="UP001231362">
    <property type="component" value="Unassembled WGS sequence"/>
</dbReference>
<accession>A0ABT9V481</accession>
<sequence>MSNLKEELEKIRIPDHLHERVKLGVKAAKLEQNSYEKQGDVNRNKKKKGRKYKRLLIPAAVCFLALSSLTLTPVRAAIQEMYDKIFASKHIDDTGLKMALEEGRGQPLNQTYYDEKNDITVRFQNVWTDDKETKLLLTFQSEKTNLEHYYFDNFEGKSTVYLIGEDGQKTNLKHVGWGSRHYDAEENLVAEALSFDSIKEHKGQEIVLELQNLTYYHDQETGVLESTWPLTFILEESAISDRETSEVKKEFVFKEMNYFIKEVDFSDTETRVVVVGDDTKLLTDENGEKYEVMSQLEHHFLNARKFEKGTGYTVVPGKPGVFLKSAGKTINPIFSKGDVPSGEDEFIMVFEPVPDRSDCILEIGEDIKISLTK</sequence>
<dbReference type="RefSeq" id="WP_307150282.1">
    <property type="nucleotide sequence ID" value="NZ_JAUSTU010000008.1"/>
</dbReference>
<proteinExistence type="predicted"/>
<dbReference type="EMBL" id="JAUSTU010000008">
    <property type="protein sequence ID" value="MDQ0155756.1"/>
    <property type="molecule type" value="Genomic_DNA"/>
</dbReference>
<evidence type="ECO:0000256" key="1">
    <source>
        <dbReference type="SAM" id="Phobius"/>
    </source>
</evidence>